<sequence>MTFFKILCMFFLVVFSLQVNGQSQRFDSYYSPLWGANHLSLNPQGTEAQLTMDQSSGAGFRSNLNYGSGVFHIKMKLPDKQTGGIVTCFYLTAVPVGQTPGNHFEIDYEFLGTNGTVQTNVYDNDGGHREQSFNLWFDPTKDFHTYEFIWNSRQIVFAIDKIPIRVFKNNMASGVAYPTQPMHIEASIWDADWAGEVDWAQAPFVAHYTDFGFNACPVTNGDVASCASSMLFWNRPNYLELNDKQKRIMNYYRRLYMNYDYCSKPTTSKLECSLN</sequence>
<proteinExistence type="predicted"/>
<dbReference type="EMBL" id="JAVIJP010000007">
    <property type="protein sequence ID" value="KAL3650960.1"/>
    <property type="molecule type" value="Genomic_DNA"/>
</dbReference>
<feature type="domain" description="GH16" evidence="5">
    <location>
        <begin position="13"/>
        <end position="208"/>
    </location>
</feature>
<evidence type="ECO:0000256" key="3">
    <source>
        <dbReference type="PIRSR" id="PIRSR005604-1"/>
    </source>
</evidence>
<organism evidence="6 7">
    <name type="scientific">Castilleja foliolosa</name>
    <dbReference type="NCBI Taxonomy" id="1961234"/>
    <lineage>
        <taxon>Eukaryota</taxon>
        <taxon>Viridiplantae</taxon>
        <taxon>Streptophyta</taxon>
        <taxon>Embryophyta</taxon>
        <taxon>Tracheophyta</taxon>
        <taxon>Spermatophyta</taxon>
        <taxon>Magnoliopsida</taxon>
        <taxon>eudicotyledons</taxon>
        <taxon>Gunneridae</taxon>
        <taxon>Pentapetalae</taxon>
        <taxon>asterids</taxon>
        <taxon>lamiids</taxon>
        <taxon>Lamiales</taxon>
        <taxon>Orobanchaceae</taxon>
        <taxon>Pedicularideae</taxon>
        <taxon>Castillejinae</taxon>
        <taxon>Castilleja</taxon>
    </lineage>
</organism>
<dbReference type="InterPro" id="IPR013320">
    <property type="entry name" value="ConA-like_dom_sf"/>
</dbReference>
<protein>
    <recommendedName>
        <fullName evidence="5">GH16 domain-containing protein</fullName>
    </recommendedName>
</protein>
<name>A0ABD3E933_9LAMI</name>
<dbReference type="PROSITE" id="PS51762">
    <property type="entry name" value="GH16_2"/>
    <property type="match status" value="1"/>
</dbReference>
<dbReference type="Pfam" id="PF00722">
    <property type="entry name" value="Glyco_hydro_16"/>
    <property type="match status" value="1"/>
</dbReference>
<dbReference type="AlphaFoldDB" id="A0ABD3E933"/>
<dbReference type="PANTHER" id="PTHR31062">
    <property type="entry name" value="XYLOGLUCAN ENDOTRANSGLUCOSYLASE/HYDROLASE PROTEIN 8-RELATED"/>
    <property type="match status" value="1"/>
</dbReference>
<dbReference type="PIRSF" id="PIRSF005604">
    <property type="entry name" value="XET"/>
    <property type="match status" value="1"/>
</dbReference>
<dbReference type="InterPro" id="IPR044791">
    <property type="entry name" value="Beta-glucanase/XTH"/>
</dbReference>
<evidence type="ECO:0000256" key="2">
    <source>
        <dbReference type="ARBA" id="ARBA00023295"/>
    </source>
</evidence>
<dbReference type="PRINTS" id="PR00737">
    <property type="entry name" value="GLHYDRLASE16"/>
</dbReference>
<gene>
    <name evidence="6" type="ORF">CASFOL_007363</name>
</gene>
<evidence type="ECO:0000256" key="4">
    <source>
        <dbReference type="SAM" id="SignalP"/>
    </source>
</evidence>
<feature type="active site" description="Proton donor" evidence="3">
    <location>
        <position position="109"/>
    </location>
</feature>
<keyword evidence="4" id="KW-0732">Signal</keyword>
<feature type="chain" id="PRO_5044804925" description="GH16 domain-containing protein" evidence="4">
    <location>
        <begin position="24"/>
        <end position="275"/>
    </location>
</feature>
<dbReference type="Gene3D" id="2.60.120.200">
    <property type="match status" value="1"/>
</dbReference>
<keyword evidence="2" id="KW-0326">Glycosidase</keyword>
<keyword evidence="1" id="KW-0378">Hydrolase</keyword>
<evidence type="ECO:0000256" key="1">
    <source>
        <dbReference type="ARBA" id="ARBA00022801"/>
    </source>
</evidence>
<comment type="caution">
    <text evidence="6">The sequence shown here is derived from an EMBL/GenBank/DDBJ whole genome shotgun (WGS) entry which is preliminary data.</text>
</comment>
<dbReference type="InterPro" id="IPR016455">
    <property type="entry name" value="XTH"/>
</dbReference>
<dbReference type="InterPro" id="IPR000757">
    <property type="entry name" value="Beta-glucanase-like"/>
</dbReference>
<reference evidence="7" key="1">
    <citation type="journal article" date="2024" name="IScience">
        <title>Strigolactones Initiate the Formation of Haustorium-like Structures in Castilleja.</title>
        <authorList>
            <person name="Buerger M."/>
            <person name="Peterson D."/>
            <person name="Chory J."/>
        </authorList>
    </citation>
    <scope>NUCLEOTIDE SEQUENCE [LARGE SCALE GENOMIC DNA]</scope>
</reference>
<keyword evidence="7" id="KW-1185">Reference proteome</keyword>
<evidence type="ECO:0000259" key="5">
    <source>
        <dbReference type="PROSITE" id="PS51762"/>
    </source>
</evidence>
<dbReference type="InterPro" id="IPR008264">
    <property type="entry name" value="Beta_glucanase"/>
</dbReference>
<accession>A0ABD3E933</accession>
<evidence type="ECO:0000313" key="7">
    <source>
        <dbReference type="Proteomes" id="UP001632038"/>
    </source>
</evidence>
<dbReference type="Proteomes" id="UP001632038">
    <property type="component" value="Unassembled WGS sequence"/>
</dbReference>
<feature type="signal peptide" evidence="4">
    <location>
        <begin position="1"/>
        <end position="23"/>
    </location>
</feature>
<evidence type="ECO:0000313" key="6">
    <source>
        <dbReference type="EMBL" id="KAL3650960.1"/>
    </source>
</evidence>
<dbReference type="SUPFAM" id="SSF49899">
    <property type="entry name" value="Concanavalin A-like lectins/glucanases"/>
    <property type="match status" value="1"/>
</dbReference>
<dbReference type="GO" id="GO:0016798">
    <property type="term" value="F:hydrolase activity, acting on glycosyl bonds"/>
    <property type="evidence" value="ECO:0007669"/>
    <property type="project" value="UniProtKB-KW"/>
</dbReference>
<feature type="active site" description="Nucleophile" evidence="3">
    <location>
        <position position="105"/>
    </location>
</feature>